<dbReference type="GO" id="GO:0031966">
    <property type="term" value="C:mitochondrial membrane"/>
    <property type="evidence" value="ECO:0007669"/>
    <property type="project" value="UniProtKB-SubCell"/>
</dbReference>
<evidence type="ECO:0000256" key="1">
    <source>
        <dbReference type="ARBA" id="ARBA00004370"/>
    </source>
</evidence>
<dbReference type="InterPro" id="IPR000440">
    <property type="entry name" value="NADH_UbQ/plastoQ_OxRdtase_su3"/>
</dbReference>
<name>A0A516EZI9_9BIVA</name>
<sequence>MFKVSSLFIGVLFFVFVSVGLILLNVLLSVKGQWNREKVSPYECGFSPIDHARVSFSLRFYVVMILFVIFDVEVVLMVPLIFTLYSVKSFVGVMSWVVFMVLMVLGCLYERRDGSMDWVADSKKWTVISKKYSVRSVPNFKLYGK</sequence>
<comment type="subcellular location">
    <subcellularLocation>
        <location evidence="1">Membrane</location>
    </subcellularLocation>
    <subcellularLocation>
        <location evidence="9">Mitochondrion membrane</location>
        <topology evidence="9">Multi-pass membrane protein</topology>
    </subcellularLocation>
</comment>
<keyword evidence="7 9" id="KW-0472">Membrane</keyword>
<evidence type="ECO:0000256" key="3">
    <source>
        <dbReference type="ARBA" id="ARBA00021007"/>
    </source>
</evidence>
<dbReference type="PANTHER" id="PTHR11058:SF9">
    <property type="entry name" value="NADH-UBIQUINONE OXIDOREDUCTASE CHAIN 3"/>
    <property type="match status" value="1"/>
</dbReference>
<feature type="transmembrane region" description="Helical" evidence="9">
    <location>
        <begin position="6"/>
        <end position="28"/>
    </location>
</feature>
<keyword evidence="5 9" id="KW-0812">Transmembrane</keyword>
<dbReference type="GO" id="GO:0008137">
    <property type="term" value="F:NADH dehydrogenase (ubiquinone) activity"/>
    <property type="evidence" value="ECO:0007669"/>
    <property type="project" value="UniProtKB-UniRule"/>
</dbReference>
<accession>A0A516EZI9</accession>
<geneLocation type="mitochondrion" evidence="10"/>
<dbReference type="EMBL" id="MK721546">
    <property type="protein sequence ID" value="QDO71913.1"/>
    <property type="molecule type" value="Genomic_DNA"/>
</dbReference>
<dbReference type="GO" id="GO:0030964">
    <property type="term" value="C:NADH dehydrogenase complex"/>
    <property type="evidence" value="ECO:0007669"/>
    <property type="project" value="TreeGrafter"/>
</dbReference>
<keyword evidence="9" id="KW-1278">Translocase</keyword>
<evidence type="ECO:0000256" key="9">
    <source>
        <dbReference type="RuleBase" id="RU003640"/>
    </source>
</evidence>
<dbReference type="AlphaFoldDB" id="A0A516EZI9"/>
<comment type="catalytic activity">
    <reaction evidence="8 9">
        <text>a ubiquinone + NADH + 5 H(+)(in) = a ubiquinol + NAD(+) + 4 H(+)(out)</text>
        <dbReference type="Rhea" id="RHEA:29091"/>
        <dbReference type="Rhea" id="RHEA-COMP:9565"/>
        <dbReference type="Rhea" id="RHEA-COMP:9566"/>
        <dbReference type="ChEBI" id="CHEBI:15378"/>
        <dbReference type="ChEBI" id="CHEBI:16389"/>
        <dbReference type="ChEBI" id="CHEBI:17976"/>
        <dbReference type="ChEBI" id="CHEBI:57540"/>
        <dbReference type="ChEBI" id="CHEBI:57945"/>
        <dbReference type="EC" id="7.1.1.2"/>
    </reaction>
</comment>
<evidence type="ECO:0000256" key="8">
    <source>
        <dbReference type="ARBA" id="ARBA00049551"/>
    </source>
</evidence>
<keyword evidence="9" id="KW-0830">Ubiquinone</keyword>
<proteinExistence type="inferred from homology"/>
<keyword evidence="9" id="KW-0679">Respiratory chain</keyword>
<evidence type="ECO:0000256" key="2">
    <source>
        <dbReference type="ARBA" id="ARBA00008472"/>
    </source>
</evidence>
<keyword evidence="6 9" id="KW-1133">Transmembrane helix</keyword>
<evidence type="ECO:0000256" key="4">
    <source>
        <dbReference type="ARBA" id="ARBA00022448"/>
    </source>
</evidence>
<protein>
    <recommendedName>
        <fullName evidence="3 9">NADH-ubiquinone oxidoreductase chain 3</fullName>
        <ecNumber evidence="9">7.1.1.2</ecNumber>
    </recommendedName>
</protein>
<dbReference type="EC" id="7.1.1.2" evidence="9"/>
<reference evidence="10" key="1">
    <citation type="journal article" date="2019" name="Mol. Phylogenet. Evol.">
        <title>A mitochondrial genome phylogeny of Mytilidae (Bivalvia: Mytilida).</title>
        <authorList>
            <person name="Lee Y."/>
            <person name="Kwak H."/>
            <person name="Shin J."/>
            <person name="Kim S.C."/>
            <person name="Kim T."/>
            <person name="Park J.K."/>
        </authorList>
    </citation>
    <scope>NUCLEOTIDE SEQUENCE</scope>
</reference>
<comment type="similarity">
    <text evidence="2 9">Belongs to the complex I subunit 3 family.</text>
</comment>
<dbReference type="PANTHER" id="PTHR11058">
    <property type="entry name" value="NADH-UBIQUINONE OXIDOREDUCTASE CHAIN 3"/>
    <property type="match status" value="1"/>
</dbReference>
<dbReference type="Gene3D" id="1.20.58.1610">
    <property type="entry name" value="NADH:ubiquinone/plastoquinone oxidoreductase, chain 3"/>
    <property type="match status" value="1"/>
</dbReference>
<comment type="function">
    <text evidence="9">Core subunit of the mitochondrial membrane respiratory chain NADH dehydrogenase (Complex I) which catalyzes electron transfer from NADH through the respiratory chain, using ubiquinone as an electron acceptor. Essential for the catalytic activity of complex I.</text>
</comment>
<dbReference type="Pfam" id="PF00507">
    <property type="entry name" value="Oxidored_q4"/>
    <property type="match status" value="1"/>
</dbReference>
<feature type="transmembrane region" description="Helical" evidence="9">
    <location>
        <begin position="90"/>
        <end position="109"/>
    </location>
</feature>
<organism evidence="10">
    <name type="scientific">Lithophaga curta</name>
    <dbReference type="NCBI Taxonomy" id="2590090"/>
    <lineage>
        <taxon>Eukaryota</taxon>
        <taxon>Metazoa</taxon>
        <taxon>Spiralia</taxon>
        <taxon>Lophotrochozoa</taxon>
        <taxon>Mollusca</taxon>
        <taxon>Bivalvia</taxon>
        <taxon>Autobranchia</taxon>
        <taxon>Pteriomorphia</taxon>
        <taxon>Mytilida</taxon>
        <taxon>Mytiloidea</taxon>
        <taxon>Mytilidae</taxon>
        <taxon>Lithophaginae</taxon>
        <taxon>Lithophaga</taxon>
    </lineage>
</organism>
<dbReference type="InterPro" id="IPR038430">
    <property type="entry name" value="NDAH_ubi_oxred_su3_sf"/>
</dbReference>
<evidence type="ECO:0000313" key="10">
    <source>
        <dbReference type="EMBL" id="QDO71913.1"/>
    </source>
</evidence>
<keyword evidence="9" id="KW-0520">NAD</keyword>
<keyword evidence="9 10" id="KW-0496">Mitochondrion</keyword>
<keyword evidence="4 9" id="KW-0813">Transport</keyword>
<keyword evidence="9" id="KW-0249">Electron transport</keyword>
<evidence type="ECO:0000256" key="7">
    <source>
        <dbReference type="ARBA" id="ARBA00023136"/>
    </source>
</evidence>
<gene>
    <name evidence="10" type="primary">nad3</name>
</gene>
<feature type="transmembrane region" description="Helical" evidence="9">
    <location>
        <begin position="60"/>
        <end position="84"/>
    </location>
</feature>
<evidence type="ECO:0000256" key="6">
    <source>
        <dbReference type="ARBA" id="ARBA00022989"/>
    </source>
</evidence>
<evidence type="ECO:0000256" key="5">
    <source>
        <dbReference type="ARBA" id="ARBA00022692"/>
    </source>
</evidence>